<dbReference type="PANTHER" id="PTHR12831:SF0">
    <property type="entry name" value="GENERAL TRANSCRIPTION FACTOR IIH SUBUNIT 3"/>
    <property type="match status" value="1"/>
</dbReference>
<dbReference type="VEuPathDB" id="CryptoDB:CMU_021500"/>
<evidence type="ECO:0000256" key="3">
    <source>
        <dbReference type="ARBA" id="ARBA00022723"/>
    </source>
</evidence>
<comment type="subcellular location">
    <subcellularLocation>
        <location evidence="1 11">Nucleus</location>
    </subcellularLocation>
</comment>
<evidence type="ECO:0008006" key="14">
    <source>
        <dbReference type="Google" id="ProtNLM"/>
    </source>
</evidence>
<dbReference type="Pfam" id="PF03850">
    <property type="entry name" value="Tfb4"/>
    <property type="match status" value="1"/>
</dbReference>
<keyword evidence="5 11" id="KW-0863">Zinc-finger</keyword>
<proteinExistence type="inferred from homology"/>
<keyword evidence="3 11" id="KW-0479">Metal-binding</keyword>
<organism evidence="12 13">
    <name type="scientific">Cryptosporidium muris (strain RN66)</name>
    <dbReference type="NCBI Taxonomy" id="441375"/>
    <lineage>
        <taxon>Eukaryota</taxon>
        <taxon>Sar</taxon>
        <taxon>Alveolata</taxon>
        <taxon>Apicomplexa</taxon>
        <taxon>Conoidasida</taxon>
        <taxon>Coccidia</taxon>
        <taxon>Eucoccidiorida</taxon>
        <taxon>Eimeriorina</taxon>
        <taxon>Cryptosporidiidae</taxon>
        <taxon>Cryptosporidium</taxon>
    </lineage>
</organism>
<dbReference type="GO" id="GO:0006289">
    <property type="term" value="P:nucleotide-excision repair"/>
    <property type="evidence" value="ECO:0007669"/>
    <property type="project" value="UniProtKB-UniRule"/>
</dbReference>
<dbReference type="GO" id="GO:0006355">
    <property type="term" value="P:regulation of DNA-templated transcription"/>
    <property type="evidence" value="ECO:0007669"/>
    <property type="project" value="InterPro"/>
</dbReference>
<name>B6AJJ5_CRYMR</name>
<evidence type="ECO:0000256" key="7">
    <source>
        <dbReference type="ARBA" id="ARBA00023015"/>
    </source>
</evidence>
<dbReference type="InterPro" id="IPR004600">
    <property type="entry name" value="TFIIH_Tfb4/GTF2H3"/>
</dbReference>
<evidence type="ECO:0000313" key="12">
    <source>
        <dbReference type="EMBL" id="EEA08386.1"/>
    </source>
</evidence>
<dbReference type="Gene3D" id="3.40.50.410">
    <property type="entry name" value="von Willebrand factor, type A domain"/>
    <property type="match status" value="1"/>
</dbReference>
<evidence type="ECO:0000256" key="11">
    <source>
        <dbReference type="RuleBase" id="RU368090"/>
    </source>
</evidence>
<dbReference type="PANTHER" id="PTHR12831">
    <property type="entry name" value="TRANSCRIPTION INITIATION FACTOR IIH TFIIH , POLYPEPTIDE 3-RELATED"/>
    <property type="match status" value="1"/>
</dbReference>
<keyword evidence="8 11" id="KW-0804">Transcription</keyword>
<keyword evidence="6 11" id="KW-0862">Zinc</keyword>
<comment type="similarity">
    <text evidence="2 11">Belongs to the TFB4 family.</text>
</comment>
<dbReference type="OMA" id="IAVCSCH"/>
<dbReference type="GO" id="GO:0005675">
    <property type="term" value="C:transcription factor TFIIH holo complex"/>
    <property type="evidence" value="ECO:0007669"/>
    <property type="project" value="UniProtKB-UniRule"/>
</dbReference>
<evidence type="ECO:0000256" key="1">
    <source>
        <dbReference type="ARBA" id="ARBA00004123"/>
    </source>
</evidence>
<sequence length="310" mass="34923">MVIEDTLFIIIDIRSLIGIYYNDDQIKRNNFLSLSGRSVWDSIISFIRLYGLSSSQRKRTCIYICSSSDVIILYNGFISDLTNNIISNILPKLSNICYNYQNISEDDIQLASGISICLCKINSDRKLHSKNRTNKDRILLFDASNEKSYINQYVLLINSSYAALKLDVIIDVCSISSNPSRLLYNVVDISKGIYINYSSIIKNVSSKIDDKSHIQDGLLPFIIFHLLPSAELRANSLINLSTKSRHSGISVCFCHYKKVEVGFICSSCLAIFCSLFRAPICAACGARFKRVPIQQKPLSYLNIEDGDGIF</sequence>
<evidence type="ECO:0000256" key="10">
    <source>
        <dbReference type="ARBA" id="ARBA00023242"/>
    </source>
</evidence>
<dbReference type="eggNOG" id="KOG2487">
    <property type="taxonomic scope" value="Eukaryota"/>
</dbReference>
<accession>B6AJJ5</accession>
<keyword evidence="13" id="KW-1185">Reference proteome</keyword>
<dbReference type="Proteomes" id="UP000001460">
    <property type="component" value="Unassembled WGS sequence"/>
</dbReference>
<dbReference type="OrthoDB" id="17307at2759"/>
<dbReference type="AlphaFoldDB" id="B6AJJ5"/>
<evidence type="ECO:0000256" key="9">
    <source>
        <dbReference type="ARBA" id="ARBA00023204"/>
    </source>
</evidence>
<reference evidence="12" key="1">
    <citation type="submission" date="2008-06" db="EMBL/GenBank/DDBJ databases">
        <authorList>
            <person name="Lorenzi H."/>
            <person name="Inman J."/>
            <person name="Miller J."/>
            <person name="Schobel S."/>
            <person name="Amedeo P."/>
            <person name="Caler E.V."/>
            <person name="da Silva J."/>
        </authorList>
    </citation>
    <scope>NUCLEOTIDE SEQUENCE [LARGE SCALE GENOMIC DNA]</scope>
    <source>
        <strain evidence="12">RN66</strain>
    </source>
</reference>
<dbReference type="GeneID" id="6997892"/>
<keyword evidence="10 11" id="KW-0539">Nucleus</keyword>
<dbReference type="GO" id="GO:0008270">
    <property type="term" value="F:zinc ion binding"/>
    <property type="evidence" value="ECO:0007669"/>
    <property type="project" value="UniProtKB-KW"/>
</dbReference>
<evidence type="ECO:0000256" key="2">
    <source>
        <dbReference type="ARBA" id="ARBA00005273"/>
    </source>
</evidence>
<evidence type="ECO:0000256" key="6">
    <source>
        <dbReference type="ARBA" id="ARBA00022833"/>
    </source>
</evidence>
<protein>
    <recommendedName>
        <fullName evidence="14">RNA polymerase II transcription factor B subunit 4</fullName>
    </recommendedName>
</protein>
<dbReference type="STRING" id="441375.B6AJJ5"/>
<keyword evidence="7 11" id="KW-0805">Transcription regulation</keyword>
<gene>
    <name evidence="12" type="ORF">CMU_021500</name>
</gene>
<evidence type="ECO:0000256" key="8">
    <source>
        <dbReference type="ARBA" id="ARBA00023163"/>
    </source>
</evidence>
<evidence type="ECO:0000256" key="4">
    <source>
        <dbReference type="ARBA" id="ARBA00022763"/>
    </source>
</evidence>
<evidence type="ECO:0000256" key="5">
    <source>
        <dbReference type="ARBA" id="ARBA00022771"/>
    </source>
</evidence>
<dbReference type="GO" id="GO:0000439">
    <property type="term" value="C:transcription factor TFIIH core complex"/>
    <property type="evidence" value="ECO:0007669"/>
    <property type="project" value="UniProtKB-UniRule"/>
</dbReference>
<keyword evidence="9 11" id="KW-0234">DNA repair</keyword>
<keyword evidence="4 11" id="KW-0227">DNA damage</keyword>
<dbReference type="EMBL" id="DS989739">
    <property type="protein sequence ID" value="EEA08386.1"/>
    <property type="molecule type" value="Genomic_DNA"/>
</dbReference>
<evidence type="ECO:0000313" key="13">
    <source>
        <dbReference type="Proteomes" id="UP000001460"/>
    </source>
</evidence>
<dbReference type="RefSeq" id="XP_002142735.1">
    <property type="nucleotide sequence ID" value="XM_002142699.1"/>
</dbReference>
<dbReference type="InterPro" id="IPR036465">
    <property type="entry name" value="vWFA_dom_sf"/>
</dbReference>